<dbReference type="RefSeq" id="WP_285234245.1">
    <property type="nucleotide sequence ID" value="NZ_CP116346.1"/>
</dbReference>
<dbReference type="GO" id="GO:0007155">
    <property type="term" value="P:cell adhesion"/>
    <property type="evidence" value="ECO:0007669"/>
    <property type="project" value="InterPro"/>
</dbReference>
<dbReference type="Pfam" id="PF00114">
    <property type="entry name" value="Pilin"/>
    <property type="match status" value="1"/>
</dbReference>
<dbReference type="Gene3D" id="3.30.700.10">
    <property type="entry name" value="Glycoprotein, Type 4 Pilin"/>
    <property type="match status" value="1"/>
</dbReference>
<keyword evidence="4" id="KW-1133">Transmembrane helix</keyword>
<accession>A0AA95NF35</accession>
<dbReference type="InterPro" id="IPR012902">
    <property type="entry name" value="N_methyl_site"/>
</dbReference>
<evidence type="ECO:0000313" key="6">
    <source>
        <dbReference type="Proteomes" id="UP001177769"/>
    </source>
</evidence>
<name>A0AA95NF35_9BURK</name>
<reference evidence="5" key="1">
    <citation type="submission" date="2023-01" db="EMBL/GenBank/DDBJ databases">
        <title>Whole genome sequence of Paucibacter sp. S2-9 isolated from pond sediment.</title>
        <authorList>
            <person name="Jung J.Y."/>
        </authorList>
    </citation>
    <scope>NUCLEOTIDE SEQUENCE</scope>
    <source>
        <strain evidence="5">S2-9</strain>
    </source>
</reference>
<proteinExistence type="inferred from homology"/>
<evidence type="ECO:0000256" key="4">
    <source>
        <dbReference type="SAM" id="Phobius"/>
    </source>
</evidence>
<dbReference type="GO" id="GO:0009289">
    <property type="term" value="C:pilus"/>
    <property type="evidence" value="ECO:0007669"/>
    <property type="project" value="InterPro"/>
</dbReference>
<dbReference type="PROSITE" id="PS00409">
    <property type="entry name" value="PROKAR_NTER_METHYL"/>
    <property type="match status" value="1"/>
</dbReference>
<evidence type="ECO:0000256" key="2">
    <source>
        <dbReference type="ARBA" id="ARBA00022481"/>
    </source>
</evidence>
<sequence>MVARQKGFTLVEILIALGALGVLLALATAFYRDFVSKARVDEAVGVAQPVMLALGEACTGRYLDGADHAKLGLPPATAYDTPKVVQSILAEGLSSQSARITITMKAFGDVTAGSTLVYAGACSAMGLRWSVDPSSTLAPKFLPKA</sequence>
<dbReference type="Pfam" id="PF07963">
    <property type="entry name" value="N_methyl"/>
    <property type="match status" value="1"/>
</dbReference>
<evidence type="ECO:0000313" key="5">
    <source>
        <dbReference type="EMBL" id="WIT13135.1"/>
    </source>
</evidence>
<gene>
    <name evidence="5" type="ORF">PFX98_05875</name>
</gene>
<keyword evidence="4" id="KW-0472">Membrane</keyword>
<dbReference type="SUPFAM" id="SSF54523">
    <property type="entry name" value="Pili subunits"/>
    <property type="match status" value="1"/>
</dbReference>
<evidence type="ECO:0000256" key="1">
    <source>
        <dbReference type="ARBA" id="ARBA00005233"/>
    </source>
</evidence>
<protein>
    <submittedName>
        <fullName evidence="5">Pilin</fullName>
    </submittedName>
</protein>
<dbReference type="NCBIfam" id="TIGR02532">
    <property type="entry name" value="IV_pilin_GFxxxE"/>
    <property type="match status" value="1"/>
</dbReference>
<dbReference type="AlphaFoldDB" id="A0AA95NF35"/>
<dbReference type="EMBL" id="CP116346">
    <property type="protein sequence ID" value="WIT13135.1"/>
    <property type="molecule type" value="Genomic_DNA"/>
</dbReference>
<evidence type="ECO:0000256" key="3">
    <source>
        <dbReference type="RuleBase" id="RU000389"/>
    </source>
</evidence>
<keyword evidence="3" id="KW-0281">Fimbrium</keyword>
<keyword evidence="6" id="KW-1185">Reference proteome</keyword>
<keyword evidence="2" id="KW-0488">Methylation</keyword>
<comment type="similarity">
    <text evidence="1 3">Belongs to the N-Me-Phe pilin family.</text>
</comment>
<keyword evidence="4" id="KW-0812">Transmembrane</keyword>
<dbReference type="Proteomes" id="UP001177769">
    <property type="component" value="Chromosome"/>
</dbReference>
<organism evidence="5 6">
    <name type="scientific">Paucibacter sediminis</name>
    <dbReference type="NCBI Taxonomy" id="3019553"/>
    <lineage>
        <taxon>Bacteria</taxon>
        <taxon>Pseudomonadati</taxon>
        <taxon>Pseudomonadota</taxon>
        <taxon>Betaproteobacteria</taxon>
        <taxon>Burkholderiales</taxon>
        <taxon>Sphaerotilaceae</taxon>
        <taxon>Roseateles</taxon>
    </lineage>
</organism>
<feature type="transmembrane region" description="Helical" evidence="4">
    <location>
        <begin position="7"/>
        <end position="31"/>
    </location>
</feature>
<dbReference type="InterPro" id="IPR001082">
    <property type="entry name" value="Pilin"/>
</dbReference>
<dbReference type="KEGG" id="pais:PFX98_05875"/>
<dbReference type="InterPro" id="IPR045584">
    <property type="entry name" value="Pilin-like"/>
</dbReference>